<accession>A0A2U2C4B0</accession>
<proteinExistence type="predicted"/>
<reference evidence="2 3" key="1">
    <citation type="submission" date="2018-05" db="EMBL/GenBank/DDBJ databases">
        <title>Pararhodobacter marina sp. nov., isolated from deep-sea water of the Indian Ocean.</title>
        <authorList>
            <person name="Lai Q.Sr."/>
            <person name="Liu X."/>
            <person name="Shao Z."/>
        </authorList>
    </citation>
    <scope>NUCLEOTIDE SEQUENCE [LARGE SCALE GENOMIC DNA]</scope>
    <source>
        <strain evidence="2 3">CIC4N-9</strain>
    </source>
</reference>
<dbReference type="GeneID" id="94367355"/>
<dbReference type="RefSeq" id="WP_109535279.1">
    <property type="nucleotide sequence ID" value="NZ_QEYD01000017.1"/>
</dbReference>
<comment type="caution">
    <text evidence="2">The sequence shown here is derived from an EMBL/GenBank/DDBJ whole genome shotgun (WGS) entry which is preliminary data.</text>
</comment>
<organism evidence="2 3">
    <name type="scientific">Pararhodobacter marinus</name>
    <dbReference type="NCBI Taxonomy" id="2184063"/>
    <lineage>
        <taxon>Bacteria</taxon>
        <taxon>Pseudomonadati</taxon>
        <taxon>Pseudomonadota</taxon>
        <taxon>Alphaproteobacteria</taxon>
        <taxon>Rhodobacterales</taxon>
        <taxon>Paracoccaceae</taxon>
        <taxon>Pararhodobacter</taxon>
    </lineage>
</organism>
<evidence type="ECO:0000256" key="1">
    <source>
        <dbReference type="SAM" id="MobiDB-lite"/>
    </source>
</evidence>
<evidence type="ECO:0000313" key="3">
    <source>
        <dbReference type="Proteomes" id="UP000244940"/>
    </source>
</evidence>
<feature type="region of interest" description="Disordered" evidence="1">
    <location>
        <begin position="23"/>
        <end position="48"/>
    </location>
</feature>
<dbReference type="Proteomes" id="UP000244940">
    <property type="component" value="Unassembled WGS sequence"/>
</dbReference>
<keyword evidence="3" id="KW-1185">Reference proteome</keyword>
<name>A0A2U2C4B0_9RHOB</name>
<protein>
    <submittedName>
        <fullName evidence="2">Uncharacterized protein</fullName>
    </submittedName>
</protein>
<dbReference type="OrthoDB" id="7205619at2"/>
<gene>
    <name evidence="2" type="ORF">C4N9_20890</name>
</gene>
<sequence>MSGAEIAAEVAAALAEAGAEVGNGPLVATLTKTPRKTNPGDPDPGPPVPYQLTVVVTEYDLRHVDGTQIQAQDRRVLMEAAGVAPLPGDTLTVGAQVYNVIRAMPLDPGGVALMYEVQARRA</sequence>
<evidence type="ECO:0000313" key="2">
    <source>
        <dbReference type="EMBL" id="PWE26718.1"/>
    </source>
</evidence>
<dbReference type="AlphaFoldDB" id="A0A2U2C4B0"/>
<dbReference type="EMBL" id="QEYD01000017">
    <property type="protein sequence ID" value="PWE26718.1"/>
    <property type="molecule type" value="Genomic_DNA"/>
</dbReference>